<dbReference type="OrthoDB" id="9956756at2"/>
<evidence type="ECO:0000313" key="2">
    <source>
        <dbReference type="Proteomes" id="UP000002212"/>
    </source>
</evidence>
<protein>
    <submittedName>
        <fullName evidence="1">Uncharacterized protein</fullName>
    </submittedName>
</protein>
<organism evidence="1 2">
    <name type="scientific">Rhodococcus opacus (strain B4)</name>
    <dbReference type="NCBI Taxonomy" id="632772"/>
    <lineage>
        <taxon>Bacteria</taxon>
        <taxon>Bacillati</taxon>
        <taxon>Actinomycetota</taxon>
        <taxon>Actinomycetes</taxon>
        <taxon>Mycobacteriales</taxon>
        <taxon>Nocardiaceae</taxon>
        <taxon>Rhodococcus</taxon>
    </lineage>
</organism>
<dbReference type="AlphaFoldDB" id="C1B985"/>
<dbReference type="PATRIC" id="fig|632772.20.peg.4186"/>
<dbReference type="HOGENOM" id="CLU_2571580_0_0_11"/>
<reference evidence="1 2" key="1">
    <citation type="submission" date="2009-03" db="EMBL/GenBank/DDBJ databases">
        <title>Comparison of the complete genome sequences of Rhodococcus erythropolis PR4 and Rhodococcus opacus B4.</title>
        <authorList>
            <person name="Takarada H."/>
            <person name="Sekine M."/>
            <person name="Hosoyama A."/>
            <person name="Yamada R."/>
            <person name="Fujisawa T."/>
            <person name="Omata S."/>
            <person name="Shimizu A."/>
            <person name="Tsukatani N."/>
            <person name="Tanikawa S."/>
            <person name="Fujita N."/>
            <person name="Harayama S."/>
        </authorList>
    </citation>
    <scope>NUCLEOTIDE SEQUENCE [LARGE SCALE GENOMIC DNA]</scope>
    <source>
        <strain evidence="1 2">B4</strain>
    </source>
</reference>
<name>C1B985_RHOOB</name>
<gene>
    <name evidence="1" type="ordered locus">ROP_39910</name>
</gene>
<dbReference type="Proteomes" id="UP000002212">
    <property type="component" value="Chromosome"/>
</dbReference>
<dbReference type="EMBL" id="AP011115">
    <property type="protein sequence ID" value="BAH52238.1"/>
    <property type="molecule type" value="Genomic_DNA"/>
</dbReference>
<dbReference type="RefSeq" id="WP_012691175.1">
    <property type="nucleotide sequence ID" value="NC_012522.1"/>
</dbReference>
<dbReference type="KEGG" id="rop:ROP_39910"/>
<evidence type="ECO:0000313" key="1">
    <source>
        <dbReference type="EMBL" id="BAH52238.1"/>
    </source>
</evidence>
<proteinExistence type="predicted"/>
<dbReference type="STRING" id="632772.ROP_39910"/>
<sequence length="81" mass="9037">MTPEEITTANDCALRYVGKPWAALSPSEIEQCLELSQLDVEMTSAYVAWLQIQADRYDEIVEAGLAYLEAYANHQLPGETT</sequence>
<accession>C1B985</accession>